<dbReference type="HOGENOM" id="CLU_034185_0_0_11"/>
<dbReference type="GO" id="GO:0004673">
    <property type="term" value="F:protein histidine kinase activity"/>
    <property type="evidence" value="ECO:0007669"/>
    <property type="project" value="UniProtKB-EC"/>
</dbReference>
<dbReference type="InterPro" id="IPR005467">
    <property type="entry name" value="His_kinase_dom"/>
</dbReference>
<evidence type="ECO:0000256" key="7">
    <source>
        <dbReference type="ARBA" id="ARBA00022989"/>
    </source>
</evidence>
<keyword evidence="4 10" id="KW-0808">Transferase</keyword>
<organism evidence="10 11">
    <name type="scientific">Saccharothrix espanaensis (strain ATCC 51144 / DSM 44229 / JCM 9112 / NBRC 15066 / NRRL 15764)</name>
    <dbReference type="NCBI Taxonomy" id="1179773"/>
    <lineage>
        <taxon>Bacteria</taxon>
        <taxon>Bacillati</taxon>
        <taxon>Actinomycetota</taxon>
        <taxon>Actinomycetes</taxon>
        <taxon>Pseudonocardiales</taxon>
        <taxon>Pseudonocardiaceae</taxon>
        <taxon>Saccharothrix</taxon>
    </lineage>
</organism>
<dbReference type="SUPFAM" id="SSF55874">
    <property type="entry name" value="ATPase domain of HSP90 chaperone/DNA topoisomerase II/histidine kinase"/>
    <property type="match status" value="1"/>
</dbReference>
<dbReference type="GO" id="GO:0005886">
    <property type="term" value="C:plasma membrane"/>
    <property type="evidence" value="ECO:0007669"/>
    <property type="project" value="TreeGrafter"/>
</dbReference>
<dbReference type="PANTHER" id="PTHR45436">
    <property type="entry name" value="SENSOR HISTIDINE KINASE YKOH"/>
    <property type="match status" value="1"/>
</dbReference>
<keyword evidence="7" id="KW-0472">Membrane</keyword>
<dbReference type="GO" id="GO:0000160">
    <property type="term" value="P:phosphorelay signal transduction system"/>
    <property type="evidence" value="ECO:0007669"/>
    <property type="project" value="TreeGrafter"/>
</dbReference>
<name>K0K551_SACES</name>
<evidence type="ECO:0000256" key="3">
    <source>
        <dbReference type="ARBA" id="ARBA00022553"/>
    </source>
</evidence>
<evidence type="ECO:0000313" key="10">
    <source>
        <dbReference type="EMBL" id="CCH31989.1"/>
    </source>
</evidence>
<dbReference type="AlphaFoldDB" id="K0K551"/>
<feature type="region of interest" description="Disordered" evidence="8">
    <location>
        <begin position="29"/>
        <end position="55"/>
    </location>
</feature>
<dbReference type="Gene3D" id="3.30.565.10">
    <property type="entry name" value="Histidine kinase-like ATPase, C-terminal domain"/>
    <property type="match status" value="1"/>
</dbReference>
<dbReference type="EC" id="2.7.13.3" evidence="2"/>
<evidence type="ECO:0000313" key="11">
    <source>
        <dbReference type="Proteomes" id="UP000006281"/>
    </source>
</evidence>
<dbReference type="Proteomes" id="UP000006281">
    <property type="component" value="Chromosome"/>
</dbReference>
<gene>
    <name evidence="10" type="ordered locus">BN6_47100</name>
</gene>
<dbReference type="SMART" id="SM00387">
    <property type="entry name" value="HATPase_c"/>
    <property type="match status" value="1"/>
</dbReference>
<dbReference type="InterPro" id="IPR050428">
    <property type="entry name" value="TCS_sensor_his_kinase"/>
</dbReference>
<dbReference type="KEGG" id="sesp:BN6_47100"/>
<dbReference type="EMBL" id="HE804045">
    <property type="protein sequence ID" value="CCH31989.1"/>
    <property type="molecule type" value="Genomic_DNA"/>
</dbReference>
<dbReference type="InterPro" id="IPR036890">
    <property type="entry name" value="HATPase_C_sf"/>
</dbReference>
<evidence type="ECO:0000256" key="2">
    <source>
        <dbReference type="ARBA" id="ARBA00012438"/>
    </source>
</evidence>
<protein>
    <recommendedName>
        <fullName evidence="2">histidine kinase</fullName>
        <ecNumber evidence="2">2.7.13.3</ecNumber>
    </recommendedName>
</protein>
<feature type="domain" description="Histidine kinase" evidence="9">
    <location>
        <begin position="172"/>
        <end position="278"/>
    </location>
</feature>
<dbReference type="RefSeq" id="WP_015102101.1">
    <property type="nucleotide sequence ID" value="NC_019673.1"/>
</dbReference>
<evidence type="ECO:0000259" key="9">
    <source>
        <dbReference type="PROSITE" id="PS50109"/>
    </source>
</evidence>
<evidence type="ECO:0000256" key="1">
    <source>
        <dbReference type="ARBA" id="ARBA00000085"/>
    </source>
</evidence>
<feature type="region of interest" description="Disordered" evidence="8">
    <location>
        <begin position="287"/>
        <end position="393"/>
    </location>
</feature>
<evidence type="ECO:0000256" key="4">
    <source>
        <dbReference type="ARBA" id="ARBA00022679"/>
    </source>
</evidence>
<dbReference type="PANTHER" id="PTHR45436:SF5">
    <property type="entry name" value="SENSOR HISTIDINE KINASE TRCS"/>
    <property type="match status" value="1"/>
</dbReference>
<feature type="compositionally biased region" description="Low complexity" evidence="8">
    <location>
        <begin position="37"/>
        <end position="55"/>
    </location>
</feature>
<accession>K0K551</accession>
<comment type="catalytic activity">
    <reaction evidence="1">
        <text>ATP + protein L-histidine = ADP + protein N-phospho-L-histidine.</text>
        <dbReference type="EC" id="2.7.13.3"/>
    </reaction>
</comment>
<keyword evidence="3" id="KW-0597">Phosphoprotein</keyword>
<keyword evidence="7" id="KW-1133">Transmembrane helix</keyword>
<keyword evidence="6 10" id="KW-0418">Kinase</keyword>
<dbReference type="eggNOG" id="COG2205">
    <property type="taxonomic scope" value="Bacteria"/>
</dbReference>
<proteinExistence type="predicted"/>
<sequence>MRSLVDQYRKHGARSLLDQARGTVVEFLEPRREPRHAATPGTPSTAAAPAALAEPTGARRDDVLSDVFAGIALRDLNLVDSLLAELERMEAEEQDPDALARLYKLDHLATRLRRNAENLRVLAGEEAGAATGENSSLVDVVRAALSAIEQYRRVEIGRVAQLAVVGLAADDVSRLLTELLDNATAQSPPHSTVTVSAHFTEQGSVLVRVEDSGIGLPAQRLAELNDRLSTAPVLDRAAVGHMGLAVVRRLADKHGLRVWLDDRVPHGTIACVLLPAGLVREAPQVSFTRRAEPASRVPAEVPDARRPALDSRRPAPDAPRATGVTAGVTDKGLPRRVPTSLRGGGEPAPPRPRDLATGPDVFDDLTALGEGERAARGTLPDEHPDAHREEPTE</sequence>
<evidence type="ECO:0000256" key="8">
    <source>
        <dbReference type="SAM" id="MobiDB-lite"/>
    </source>
</evidence>
<keyword evidence="5" id="KW-0812">Transmembrane</keyword>
<keyword evidence="11" id="KW-1185">Reference proteome</keyword>
<reference evidence="10 11" key="1">
    <citation type="journal article" date="2012" name="BMC Genomics">
        <title>Complete genome sequence of Saccharothrix espanaensis DSM 44229T and comparison to the other completely sequenced Pseudonocardiaceae.</title>
        <authorList>
            <person name="Strobel T."/>
            <person name="Al-Dilaimi A."/>
            <person name="Blom J."/>
            <person name="Gessner A."/>
            <person name="Kalinowski J."/>
            <person name="Luzhetska M."/>
            <person name="Puhler A."/>
            <person name="Szczepanowski R."/>
            <person name="Bechthold A."/>
            <person name="Ruckert C."/>
        </authorList>
    </citation>
    <scope>NUCLEOTIDE SEQUENCE [LARGE SCALE GENOMIC DNA]</scope>
    <source>
        <strain evidence="11">ATCC 51144 / DSM 44229 / JCM 9112 / NBRC 15066 / NRRL 15764</strain>
    </source>
</reference>
<feature type="compositionally biased region" description="Basic and acidic residues" evidence="8">
    <location>
        <begin position="370"/>
        <end position="393"/>
    </location>
</feature>
<dbReference type="InterPro" id="IPR003594">
    <property type="entry name" value="HATPase_dom"/>
</dbReference>
<evidence type="ECO:0000256" key="5">
    <source>
        <dbReference type="ARBA" id="ARBA00022692"/>
    </source>
</evidence>
<dbReference type="PROSITE" id="PS50109">
    <property type="entry name" value="HIS_KIN"/>
    <property type="match status" value="1"/>
</dbReference>
<feature type="compositionally biased region" description="Basic and acidic residues" evidence="8">
    <location>
        <begin position="302"/>
        <end position="315"/>
    </location>
</feature>
<evidence type="ECO:0000256" key="6">
    <source>
        <dbReference type="ARBA" id="ARBA00022777"/>
    </source>
</evidence>
<dbReference type="Pfam" id="PF02518">
    <property type="entry name" value="HATPase_c"/>
    <property type="match status" value="1"/>
</dbReference>
<dbReference type="PATRIC" id="fig|1179773.3.peg.4719"/>
<dbReference type="STRING" id="1179773.BN6_47100"/>